<evidence type="ECO:0000313" key="1">
    <source>
        <dbReference type="Proteomes" id="UP000790787"/>
    </source>
</evidence>
<gene>
    <name evidence="2" type="primary">LOC142161713</name>
</gene>
<dbReference type="RefSeq" id="XP_075086500.1">
    <property type="nucleotide sequence ID" value="XM_075230399.1"/>
</dbReference>
<accession>A0AC58SNE4</accession>
<keyword evidence="2" id="KW-0067">ATP-binding</keyword>
<dbReference type="Proteomes" id="UP000790787">
    <property type="component" value="Chromosome 14"/>
</dbReference>
<name>A0AC58SNE4_TOBAC</name>
<organism evidence="1 2">
    <name type="scientific">Nicotiana tabacum</name>
    <name type="common">Common tobacco</name>
    <dbReference type="NCBI Taxonomy" id="4097"/>
    <lineage>
        <taxon>Eukaryota</taxon>
        <taxon>Viridiplantae</taxon>
        <taxon>Streptophyta</taxon>
        <taxon>Embryophyta</taxon>
        <taxon>Tracheophyta</taxon>
        <taxon>Spermatophyta</taxon>
        <taxon>Magnoliopsida</taxon>
        <taxon>eudicotyledons</taxon>
        <taxon>Gunneridae</taxon>
        <taxon>Pentapetalae</taxon>
        <taxon>asterids</taxon>
        <taxon>lamiids</taxon>
        <taxon>Solanales</taxon>
        <taxon>Solanaceae</taxon>
        <taxon>Nicotianoideae</taxon>
        <taxon>Nicotianeae</taxon>
        <taxon>Nicotiana</taxon>
    </lineage>
</organism>
<keyword evidence="2" id="KW-0347">Helicase</keyword>
<keyword evidence="1" id="KW-1185">Reference proteome</keyword>
<reference evidence="1" key="1">
    <citation type="journal article" date="2014" name="Nat. Commun.">
        <title>The tobacco genome sequence and its comparison with those of tomato and potato.</title>
        <authorList>
            <person name="Sierro N."/>
            <person name="Battey J.N."/>
            <person name="Ouadi S."/>
            <person name="Bakaher N."/>
            <person name="Bovet L."/>
            <person name="Willig A."/>
            <person name="Goepfert S."/>
            <person name="Peitsch M.C."/>
            <person name="Ivanov N.V."/>
        </authorList>
    </citation>
    <scope>NUCLEOTIDE SEQUENCE [LARGE SCALE GENOMIC DNA]</scope>
</reference>
<proteinExistence type="predicted"/>
<evidence type="ECO:0000313" key="2">
    <source>
        <dbReference type="RefSeq" id="XP_075086500.1"/>
    </source>
</evidence>
<keyword evidence="2" id="KW-0547">Nucleotide-binding</keyword>
<sequence>MTGMTPLEMVVIGEAAQLKECESTIPLQLPGLRHAILVGDEKQLPAMVQSKICKKAEFGRSLFKRLVILGHEKHLLNVQYRMHPKIRLFPNREFYQKKIMDGPNVKAAVYDKRFLEGDIFGSYLFINVSSGNEEIDDKHSTRNMAEAFVVAEIVANLHKESVSSKQRVRVGCISPYKAQVFAIQQILGKKYSTDVNSDFSVNIRSVDGFQGGEEDVIIISTVRCNGSGSVGFLSNLQRANVALTRARY</sequence>
<protein>
    <submittedName>
        <fullName evidence="2">Helicase MAGATAMA 3</fullName>
    </submittedName>
</protein>
<reference evidence="2" key="2">
    <citation type="submission" date="2025-08" db="UniProtKB">
        <authorList>
            <consortium name="RefSeq"/>
        </authorList>
    </citation>
    <scope>IDENTIFICATION</scope>
    <source>
        <tissue evidence="2">Leaf</tissue>
    </source>
</reference>
<keyword evidence="2" id="KW-0378">Hydrolase</keyword>